<organism evidence="9 10">
    <name type="scientific">Streptomyces glaucosporus</name>
    <dbReference type="NCBI Taxonomy" id="284044"/>
    <lineage>
        <taxon>Bacteria</taxon>
        <taxon>Bacillati</taxon>
        <taxon>Actinomycetota</taxon>
        <taxon>Actinomycetes</taxon>
        <taxon>Kitasatosporales</taxon>
        <taxon>Streptomycetaceae</taxon>
        <taxon>Streptomyces</taxon>
    </lineage>
</organism>
<dbReference type="NCBIfam" id="TIGR01167">
    <property type="entry name" value="LPXTG_anchor"/>
    <property type="match status" value="1"/>
</dbReference>
<feature type="transmembrane region" description="Helical" evidence="6">
    <location>
        <begin position="310"/>
        <end position="328"/>
    </location>
</feature>
<evidence type="ECO:0000256" key="4">
    <source>
        <dbReference type="ARBA" id="ARBA00023088"/>
    </source>
</evidence>
<evidence type="ECO:0000256" key="7">
    <source>
        <dbReference type="SAM" id="SignalP"/>
    </source>
</evidence>
<gene>
    <name evidence="9" type="ORF">GCM10010420_41560</name>
</gene>
<evidence type="ECO:0000313" key="9">
    <source>
        <dbReference type="EMBL" id="GAA2408881.1"/>
    </source>
</evidence>
<keyword evidence="10" id="KW-1185">Reference proteome</keyword>
<dbReference type="RefSeq" id="WP_344632593.1">
    <property type="nucleotide sequence ID" value="NZ_BAAATJ010000021.1"/>
</dbReference>
<feature type="signal peptide" evidence="7">
    <location>
        <begin position="1"/>
        <end position="24"/>
    </location>
</feature>
<sequence length="334" mass="32192">MNKSVYSLLAAAALVGVAAVPAHATGNGGKGTASAAVLRAKLDVSLLDGTAAVPLTTELNAVRAPESAGRTALTVRLEGAHGGRPIRMLHADAATAKATADEGRSEGYSNVVNAKVYVPGLTPGRPLVKADVITSRAVCEAGARPTAKSEIPGTVTVLGKQVAVRAEGTTKVEADGLGTVELRLAETVTTSRTAAATALALDVAVDPAELGVAKVRGRVTLAEAACETPGGNGGGNSGGNGTAGGDGGGDNGGATGGDGGGDNGGTTGGDGGKGETAGSGGNEPQTQTSSDRPGGGPNLAETGGDSATPYIAGGALAFLAAGGALVLLRRRRAS</sequence>
<keyword evidence="2" id="KW-0964">Secreted</keyword>
<evidence type="ECO:0000256" key="3">
    <source>
        <dbReference type="ARBA" id="ARBA00022729"/>
    </source>
</evidence>
<feature type="region of interest" description="Disordered" evidence="5">
    <location>
        <begin position="225"/>
        <end position="310"/>
    </location>
</feature>
<dbReference type="EMBL" id="BAAATJ010000021">
    <property type="protein sequence ID" value="GAA2408881.1"/>
    <property type="molecule type" value="Genomic_DNA"/>
</dbReference>
<dbReference type="NCBIfam" id="NF041527">
    <property type="entry name" value="SCO1860_LAETG"/>
    <property type="match status" value="1"/>
</dbReference>
<protein>
    <recommendedName>
        <fullName evidence="8">Gram-positive cocci surface proteins LPxTG domain-containing protein</fullName>
    </recommendedName>
</protein>
<keyword evidence="1" id="KW-0134">Cell wall</keyword>
<keyword evidence="3 7" id="KW-0732">Signal</keyword>
<feature type="domain" description="Gram-positive cocci surface proteins LPxTG" evidence="8">
    <location>
        <begin position="299"/>
        <end position="334"/>
    </location>
</feature>
<evidence type="ECO:0000313" key="10">
    <source>
        <dbReference type="Proteomes" id="UP001500058"/>
    </source>
</evidence>
<proteinExistence type="predicted"/>
<keyword evidence="6" id="KW-1133">Transmembrane helix</keyword>
<feature type="compositionally biased region" description="Polar residues" evidence="5">
    <location>
        <begin position="282"/>
        <end position="291"/>
    </location>
</feature>
<evidence type="ECO:0000259" key="8">
    <source>
        <dbReference type="PROSITE" id="PS50847"/>
    </source>
</evidence>
<dbReference type="NCBIfam" id="NF041528">
    <property type="entry name" value="strep_LAETG"/>
    <property type="match status" value="1"/>
</dbReference>
<evidence type="ECO:0000256" key="1">
    <source>
        <dbReference type="ARBA" id="ARBA00022512"/>
    </source>
</evidence>
<accession>A0ABP5VTB5</accession>
<feature type="compositionally biased region" description="Gly residues" evidence="5">
    <location>
        <begin position="230"/>
        <end position="281"/>
    </location>
</feature>
<keyword evidence="6" id="KW-0472">Membrane</keyword>
<comment type="caution">
    <text evidence="9">The sequence shown here is derived from an EMBL/GenBank/DDBJ whole genome shotgun (WGS) entry which is preliminary data.</text>
</comment>
<evidence type="ECO:0000256" key="6">
    <source>
        <dbReference type="SAM" id="Phobius"/>
    </source>
</evidence>
<keyword evidence="4" id="KW-0572">Peptidoglycan-anchor</keyword>
<dbReference type="InterPro" id="IPR019931">
    <property type="entry name" value="LPXTG_anchor"/>
</dbReference>
<keyword evidence="6" id="KW-0812">Transmembrane</keyword>
<feature type="chain" id="PRO_5046178056" description="Gram-positive cocci surface proteins LPxTG domain-containing protein" evidence="7">
    <location>
        <begin position="25"/>
        <end position="334"/>
    </location>
</feature>
<dbReference type="PROSITE" id="PS50847">
    <property type="entry name" value="GRAM_POS_ANCHORING"/>
    <property type="match status" value="1"/>
</dbReference>
<reference evidence="10" key="1">
    <citation type="journal article" date="2019" name="Int. J. Syst. Evol. Microbiol.">
        <title>The Global Catalogue of Microorganisms (GCM) 10K type strain sequencing project: providing services to taxonomists for standard genome sequencing and annotation.</title>
        <authorList>
            <consortium name="The Broad Institute Genomics Platform"/>
            <consortium name="The Broad Institute Genome Sequencing Center for Infectious Disease"/>
            <person name="Wu L."/>
            <person name="Ma J."/>
        </authorList>
    </citation>
    <scope>NUCLEOTIDE SEQUENCE [LARGE SCALE GENOMIC DNA]</scope>
    <source>
        <strain evidence="10">JCM 6921</strain>
    </source>
</reference>
<evidence type="ECO:0000256" key="5">
    <source>
        <dbReference type="SAM" id="MobiDB-lite"/>
    </source>
</evidence>
<name>A0ABP5VTB5_9ACTN</name>
<evidence type="ECO:0000256" key="2">
    <source>
        <dbReference type="ARBA" id="ARBA00022525"/>
    </source>
</evidence>
<dbReference type="Proteomes" id="UP001500058">
    <property type="component" value="Unassembled WGS sequence"/>
</dbReference>
<dbReference type="InterPro" id="IPR048202">
    <property type="entry name" value="SCO1860-like"/>
</dbReference>